<evidence type="ECO:0000313" key="1">
    <source>
        <dbReference type="EMBL" id="PKY51768.1"/>
    </source>
</evidence>
<gene>
    <name evidence="1" type="ORF">RhiirA4_469003</name>
</gene>
<reference evidence="1 2" key="1">
    <citation type="submission" date="2015-10" db="EMBL/GenBank/DDBJ databases">
        <title>Genome analyses suggest a sexual origin of heterokaryosis in a supposedly ancient asexual fungus.</title>
        <authorList>
            <person name="Ropars J."/>
            <person name="Sedzielewska K."/>
            <person name="Noel J."/>
            <person name="Charron P."/>
            <person name="Farinelli L."/>
            <person name="Marton T."/>
            <person name="Kruger M."/>
            <person name="Pelin A."/>
            <person name="Brachmann A."/>
            <person name="Corradi N."/>
        </authorList>
    </citation>
    <scope>NUCLEOTIDE SEQUENCE [LARGE SCALE GENOMIC DNA]</scope>
    <source>
        <strain evidence="1 2">A4</strain>
    </source>
</reference>
<sequence>MTKLLYKKKRKENKELELDPKEFQAMLENAEPSLKGFFKKLSLIRNKFVNHYLLEIGLYLVASGASCDAINTMHNAGISVY</sequence>
<name>A0A2I1GYQ7_9GLOM</name>
<dbReference type="Proteomes" id="UP000234323">
    <property type="component" value="Unassembled WGS sequence"/>
</dbReference>
<dbReference type="AlphaFoldDB" id="A0A2I1GYQ7"/>
<organism evidence="1 2">
    <name type="scientific">Rhizophagus irregularis</name>
    <dbReference type="NCBI Taxonomy" id="588596"/>
    <lineage>
        <taxon>Eukaryota</taxon>
        <taxon>Fungi</taxon>
        <taxon>Fungi incertae sedis</taxon>
        <taxon>Mucoromycota</taxon>
        <taxon>Glomeromycotina</taxon>
        <taxon>Glomeromycetes</taxon>
        <taxon>Glomerales</taxon>
        <taxon>Glomeraceae</taxon>
        <taxon>Rhizophagus</taxon>
    </lineage>
</organism>
<proteinExistence type="predicted"/>
<dbReference type="EMBL" id="LLXI01001078">
    <property type="protein sequence ID" value="PKY51768.1"/>
    <property type="molecule type" value="Genomic_DNA"/>
</dbReference>
<evidence type="ECO:0000313" key="2">
    <source>
        <dbReference type="Proteomes" id="UP000234323"/>
    </source>
</evidence>
<protein>
    <submittedName>
        <fullName evidence="1">Uncharacterized protein</fullName>
    </submittedName>
</protein>
<keyword evidence="2" id="KW-1185">Reference proteome</keyword>
<accession>A0A2I1GYQ7</accession>
<comment type="caution">
    <text evidence="1">The sequence shown here is derived from an EMBL/GenBank/DDBJ whole genome shotgun (WGS) entry which is preliminary data.</text>
</comment>